<dbReference type="InterPro" id="IPR034829">
    <property type="entry name" value="DnaD-like_sf"/>
</dbReference>
<dbReference type="Gene3D" id="1.10.10.630">
    <property type="entry name" value="DnaD domain-like"/>
    <property type="match status" value="1"/>
</dbReference>
<evidence type="ECO:0000313" key="5">
    <source>
        <dbReference type="Proteomes" id="UP000483839"/>
    </source>
</evidence>
<dbReference type="Pfam" id="PF07261">
    <property type="entry name" value="DnaB_2"/>
    <property type="match status" value="1"/>
</dbReference>
<evidence type="ECO:0000313" key="4">
    <source>
        <dbReference type="EMBL" id="MTD01640.1"/>
    </source>
</evidence>
<organism evidence="4 5">
    <name type="scientific">Streptococcus uberis</name>
    <dbReference type="NCBI Taxonomy" id="1349"/>
    <lineage>
        <taxon>Bacteria</taxon>
        <taxon>Bacillati</taxon>
        <taxon>Bacillota</taxon>
        <taxon>Bacilli</taxon>
        <taxon>Lactobacillales</taxon>
        <taxon>Streptococcaceae</taxon>
        <taxon>Streptococcus</taxon>
    </lineage>
</organism>
<dbReference type="InterPro" id="IPR006343">
    <property type="entry name" value="DnaB/C_C"/>
</dbReference>
<sequence length="172" mass="19926">MTRIGSKTQSAVRKAKQRKREKAQSNVTVSEYGVTLSQNGHVKKRKEEKNIEREELELDEQSPTPPPILNQDFYDLYQAFEQETGKPLSPMQIEELKYMLDDYKPDLILEALREAASQGKANFAYIQAILKRWRQDNLMTVELVRNAKAARERQKQGVQQTNKADNFPVLPF</sequence>
<feature type="domain" description="DnaB/C C-terminal" evidence="3">
    <location>
        <begin position="77"/>
        <end position="146"/>
    </location>
</feature>
<evidence type="ECO:0000256" key="2">
    <source>
        <dbReference type="SAM" id="MobiDB-lite"/>
    </source>
</evidence>
<dbReference type="Proteomes" id="UP000483839">
    <property type="component" value="Unassembled WGS sequence"/>
</dbReference>
<feature type="compositionally biased region" description="Polar residues" evidence="2">
    <location>
        <begin position="25"/>
        <end position="40"/>
    </location>
</feature>
<feature type="region of interest" description="Disordered" evidence="2">
    <location>
        <begin position="151"/>
        <end position="172"/>
    </location>
</feature>
<dbReference type="PANTHER" id="PTHR37293">
    <property type="entry name" value="PHAGE REPLICATION PROTEIN-RELATED"/>
    <property type="match status" value="1"/>
</dbReference>
<dbReference type="SUPFAM" id="SSF158499">
    <property type="entry name" value="DnaD domain-like"/>
    <property type="match status" value="1"/>
</dbReference>
<gene>
    <name evidence="4" type="ORF">GKS16_05065</name>
</gene>
<protein>
    <submittedName>
        <fullName evidence="4">DnaD domain protein</fullName>
    </submittedName>
</protein>
<dbReference type="PANTHER" id="PTHR37293:SF5">
    <property type="entry name" value="DNA REPLICATION PROTEIN"/>
    <property type="match status" value="1"/>
</dbReference>
<feature type="compositionally biased region" description="Polar residues" evidence="2">
    <location>
        <begin position="1"/>
        <end position="11"/>
    </location>
</feature>
<evidence type="ECO:0000259" key="3">
    <source>
        <dbReference type="Pfam" id="PF07261"/>
    </source>
</evidence>
<dbReference type="EMBL" id="WLXI01000040">
    <property type="protein sequence ID" value="MTD01640.1"/>
    <property type="molecule type" value="Genomic_DNA"/>
</dbReference>
<dbReference type="NCBIfam" id="TIGR01446">
    <property type="entry name" value="DnaD_dom"/>
    <property type="match status" value="1"/>
</dbReference>
<name>A0A6L6G937_STRUB</name>
<comment type="similarity">
    <text evidence="1">Belongs to the DnaB/DnaD family.</text>
</comment>
<dbReference type="InterPro" id="IPR053162">
    <property type="entry name" value="DnaD"/>
</dbReference>
<feature type="region of interest" description="Disordered" evidence="2">
    <location>
        <begin position="1"/>
        <end position="68"/>
    </location>
</feature>
<proteinExistence type="inferred from homology"/>
<reference evidence="4 5" key="1">
    <citation type="submission" date="2019-11" db="EMBL/GenBank/DDBJ databases">
        <title>Streptococcus uberis isolated from clinical mastitis cases on a southeastern Queensland dairy.</title>
        <authorList>
            <person name="Workentine M.L."/>
            <person name="Price R."/>
            <person name="Olchowy T."/>
        </authorList>
    </citation>
    <scope>NUCLEOTIDE SEQUENCE [LARGE SCALE GENOMIC DNA]</scope>
    <source>
        <strain evidence="4 5">OLC4459-A17</strain>
    </source>
</reference>
<comment type="caution">
    <text evidence="4">The sequence shown here is derived from an EMBL/GenBank/DDBJ whole genome shotgun (WGS) entry which is preliminary data.</text>
</comment>
<dbReference type="AlphaFoldDB" id="A0A6L6G937"/>
<accession>A0A6L6G937</accession>
<evidence type="ECO:0000256" key="1">
    <source>
        <dbReference type="ARBA" id="ARBA00093462"/>
    </source>
</evidence>